<sequence>MNDKIKILHIIGKRPRGGIGTFLLNMHSNIDVSKIQFEYLINAETPEGDFDRKVKELGGKVYVLPELRYKNTLKYLKELNHFFECHNDYKAVHVHSANIGVFNFVQAKKHGINYLIVHSHNTKYSDKKLNSIRNFFMQIPLKKMANIYFACSKKAGKFLFGKNNIDKGKVYIANNAINAEKFRYNKSIREKTRKKLGIQNKLVLGHVGRFNNQKNHDFLIDIFQKVHEVKKNSILILIGDGELENEIRLKVKRLNLEKFVYFLGIRSDVADLFQAFDLFILPSLFEGLPLVGIEAQASGLPCILSDSITDEIKITDNVEFISLSHDCNYWANKLIEITKKNIREDTYNNIVKSGYDAKFAAKKLQQFYIDL</sequence>
<evidence type="ECO:0000313" key="3">
    <source>
        <dbReference type="Proteomes" id="UP001144256"/>
    </source>
</evidence>
<dbReference type="InterPro" id="IPR050194">
    <property type="entry name" value="Glycosyltransferase_grp1"/>
</dbReference>
<dbReference type="PANTHER" id="PTHR45947">
    <property type="entry name" value="SULFOQUINOVOSYL TRANSFERASE SQD2"/>
    <property type="match status" value="1"/>
</dbReference>
<dbReference type="PANTHER" id="PTHR45947:SF3">
    <property type="entry name" value="SULFOQUINOVOSYL TRANSFERASE SQD2"/>
    <property type="match status" value="1"/>
</dbReference>
<gene>
    <name evidence="2" type="primary">rfaG</name>
    <name evidence="2" type="ORF">SH1V18_42380</name>
</gene>
<dbReference type="Pfam" id="PF00534">
    <property type="entry name" value="Glycos_transf_1"/>
    <property type="match status" value="1"/>
</dbReference>
<proteinExistence type="predicted"/>
<dbReference type="Proteomes" id="UP001144256">
    <property type="component" value="Unassembled WGS sequence"/>
</dbReference>
<dbReference type="EMBL" id="BRLB01000021">
    <property type="protein sequence ID" value="GKX31758.1"/>
    <property type="molecule type" value="Genomic_DNA"/>
</dbReference>
<reference evidence="2" key="1">
    <citation type="submission" date="2022-06" db="EMBL/GenBank/DDBJ databases">
        <title>Vallitalea longa sp. nov., an anaerobic bacterium isolated from marine sediment.</title>
        <authorList>
            <person name="Hirano S."/>
            <person name="Terahara T."/>
            <person name="Mori K."/>
            <person name="Hamada M."/>
            <person name="Matsumoto R."/>
            <person name="Kobayashi T."/>
        </authorList>
    </citation>
    <scope>NUCLEOTIDE SEQUENCE</scope>
    <source>
        <strain evidence="2">SH18-1</strain>
    </source>
</reference>
<dbReference type="Gene3D" id="3.40.50.2000">
    <property type="entry name" value="Glycogen Phosphorylase B"/>
    <property type="match status" value="2"/>
</dbReference>
<protein>
    <submittedName>
        <fullName evidence="2">Glycosyl transferase family 1</fullName>
    </submittedName>
</protein>
<accession>A0A9W6DHS1</accession>
<name>A0A9W6DHS1_9FIRM</name>
<evidence type="ECO:0000259" key="1">
    <source>
        <dbReference type="Pfam" id="PF00534"/>
    </source>
</evidence>
<keyword evidence="2" id="KW-0808">Transferase</keyword>
<organism evidence="2 3">
    <name type="scientific">Vallitalea longa</name>
    <dbReference type="NCBI Taxonomy" id="2936439"/>
    <lineage>
        <taxon>Bacteria</taxon>
        <taxon>Bacillati</taxon>
        <taxon>Bacillota</taxon>
        <taxon>Clostridia</taxon>
        <taxon>Lachnospirales</taxon>
        <taxon>Vallitaleaceae</taxon>
        <taxon>Vallitalea</taxon>
    </lineage>
</organism>
<dbReference type="AlphaFoldDB" id="A0A9W6DHS1"/>
<dbReference type="InterPro" id="IPR001296">
    <property type="entry name" value="Glyco_trans_1"/>
</dbReference>
<dbReference type="RefSeq" id="WP_281819045.1">
    <property type="nucleotide sequence ID" value="NZ_BRLB01000021.1"/>
</dbReference>
<evidence type="ECO:0000313" key="2">
    <source>
        <dbReference type="EMBL" id="GKX31758.1"/>
    </source>
</evidence>
<dbReference type="GO" id="GO:0016757">
    <property type="term" value="F:glycosyltransferase activity"/>
    <property type="evidence" value="ECO:0007669"/>
    <property type="project" value="InterPro"/>
</dbReference>
<feature type="domain" description="Glycosyl transferase family 1" evidence="1">
    <location>
        <begin position="189"/>
        <end position="349"/>
    </location>
</feature>
<keyword evidence="3" id="KW-1185">Reference proteome</keyword>
<comment type="caution">
    <text evidence="2">The sequence shown here is derived from an EMBL/GenBank/DDBJ whole genome shotgun (WGS) entry which is preliminary data.</text>
</comment>
<dbReference type="SUPFAM" id="SSF53756">
    <property type="entry name" value="UDP-Glycosyltransferase/glycogen phosphorylase"/>
    <property type="match status" value="1"/>
</dbReference>
<dbReference type="CDD" id="cd03812">
    <property type="entry name" value="GT4_CapH-like"/>
    <property type="match status" value="1"/>
</dbReference>